<feature type="signal peptide" evidence="3">
    <location>
        <begin position="1"/>
        <end position="25"/>
    </location>
</feature>
<keyword evidence="5" id="KW-1185">Reference proteome</keyword>
<evidence type="ECO:0008006" key="6">
    <source>
        <dbReference type="Google" id="ProtNLM"/>
    </source>
</evidence>
<evidence type="ECO:0000256" key="2">
    <source>
        <dbReference type="SAM" id="MobiDB-lite"/>
    </source>
</evidence>
<feature type="compositionally biased region" description="Basic and acidic residues" evidence="2">
    <location>
        <begin position="492"/>
        <end position="510"/>
    </location>
</feature>
<reference evidence="4 5" key="1">
    <citation type="submission" date="2024-01" db="EMBL/GenBank/DDBJ databases">
        <title>Genome assemblies of Stephania.</title>
        <authorList>
            <person name="Yang L."/>
        </authorList>
    </citation>
    <scope>NUCLEOTIDE SEQUENCE [LARGE SCALE GENOMIC DNA]</scope>
    <source>
        <strain evidence="4">YNDBR</strain>
        <tissue evidence="4">Leaf</tissue>
    </source>
</reference>
<dbReference type="PANTHER" id="PTHR13833:SF73">
    <property type="entry name" value="NHL DOMAIN-CONTAINING PROTEIN"/>
    <property type="match status" value="1"/>
</dbReference>
<evidence type="ECO:0000313" key="5">
    <source>
        <dbReference type="Proteomes" id="UP001420932"/>
    </source>
</evidence>
<organism evidence="4 5">
    <name type="scientific">Stephania yunnanensis</name>
    <dbReference type="NCBI Taxonomy" id="152371"/>
    <lineage>
        <taxon>Eukaryota</taxon>
        <taxon>Viridiplantae</taxon>
        <taxon>Streptophyta</taxon>
        <taxon>Embryophyta</taxon>
        <taxon>Tracheophyta</taxon>
        <taxon>Spermatophyta</taxon>
        <taxon>Magnoliopsida</taxon>
        <taxon>Ranunculales</taxon>
        <taxon>Menispermaceae</taxon>
        <taxon>Menispermoideae</taxon>
        <taxon>Cissampelideae</taxon>
        <taxon>Stephania</taxon>
    </lineage>
</organism>
<gene>
    <name evidence="4" type="ORF">Syun_008927</name>
</gene>
<feature type="compositionally biased region" description="Low complexity" evidence="2">
    <location>
        <begin position="476"/>
        <end position="491"/>
    </location>
</feature>
<sequence>MKSSLVLGVLVVLLVTHFVAFKVEAAPAGPLIRHLSSLIKWSTRSSPKAPQTDGNFLQFENGYLVETVVEGNELGVVPHSIRVSREGELFAVDAAKSNIVRITPPLSQYSRARLVAGSFQGYKGHVDGKPSDARFNYPKGVTMDDKGNVYVADTLNLAIRKIGEAGVTTIAGGKSNVAGYRDGPSEDAKFSSDFDVVYVGRTCSLLVVDRGNAAIRQIALNEEDCDFQHSSISTTDIFMVIGAVLVGYISCMIQQGFGPLYFSRMRQVAEAKIQDQPVKEKPIPLENLKDDQDAGWPSFGRLIADLSKLAVEALGSVFLYLIPFNYRTGGPKNGLTPIRDSLVLPEDKAETPPVQKQRTTAPVSETHHAPPSTATVTATATNSYTPHKHHRSKSVSLKDPSLSSKHRSSKRQEYAEFYGSGEAPTQYSHIGSKSQKEQQFSQFGSKSQREQQYSQSGSKSQKERTRHRHRERTGETRNAGEAAFGAAATDAKPAEPKQVDYNESKYDPYKMRSKYNPDDLFNF</sequence>
<evidence type="ECO:0000256" key="1">
    <source>
        <dbReference type="ARBA" id="ARBA00022737"/>
    </source>
</evidence>
<comment type="caution">
    <text evidence="4">The sequence shown here is derived from an EMBL/GenBank/DDBJ whole genome shotgun (WGS) entry which is preliminary data.</text>
</comment>
<feature type="compositionally biased region" description="Polar residues" evidence="2">
    <location>
        <begin position="354"/>
        <end position="363"/>
    </location>
</feature>
<dbReference type="Pfam" id="PF01436">
    <property type="entry name" value="NHL"/>
    <property type="match status" value="1"/>
</dbReference>
<dbReference type="Gene3D" id="2.120.10.30">
    <property type="entry name" value="TolB, C-terminal domain"/>
    <property type="match status" value="1"/>
</dbReference>
<feature type="chain" id="PRO_5042995928" description="NHL repeat-containing protein" evidence="3">
    <location>
        <begin position="26"/>
        <end position="523"/>
    </location>
</feature>
<accession>A0AAP0KF83</accession>
<dbReference type="InterPro" id="IPR001258">
    <property type="entry name" value="NHL_repeat"/>
</dbReference>
<evidence type="ECO:0000313" key="4">
    <source>
        <dbReference type="EMBL" id="KAK9150618.1"/>
    </source>
</evidence>
<dbReference type="PANTHER" id="PTHR13833">
    <property type="match status" value="1"/>
</dbReference>
<keyword evidence="3" id="KW-0732">Signal</keyword>
<dbReference type="SUPFAM" id="SSF63829">
    <property type="entry name" value="Calcium-dependent phosphotriesterase"/>
    <property type="match status" value="1"/>
</dbReference>
<keyword evidence="1" id="KW-0677">Repeat</keyword>
<name>A0AAP0KF83_9MAGN</name>
<protein>
    <recommendedName>
        <fullName evidence="6">NHL repeat-containing protein</fullName>
    </recommendedName>
</protein>
<feature type="compositionally biased region" description="Low complexity" evidence="2">
    <location>
        <begin position="431"/>
        <end position="459"/>
    </location>
</feature>
<feature type="region of interest" description="Disordered" evidence="2">
    <location>
        <begin position="425"/>
        <end position="523"/>
    </location>
</feature>
<dbReference type="InterPro" id="IPR011042">
    <property type="entry name" value="6-blade_b-propeller_TolB-like"/>
</dbReference>
<proteinExistence type="predicted"/>
<dbReference type="AlphaFoldDB" id="A0AAP0KF83"/>
<evidence type="ECO:0000256" key="3">
    <source>
        <dbReference type="SAM" id="SignalP"/>
    </source>
</evidence>
<feature type="compositionally biased region" description="Low complexity" evidence="2">
    <location>
        <begin position="369"/>
        <end position="381"/>
    </location>
</feature>
<feature type="region of interest" description="Disordered" evidence="2">
    <location>
        <begin position="344"/>
        <end position="413"/>
    </location>
</feature>
<dbReference type="EMBL" id="JBBNAF010000004">
    <property type="protein sequence ID" value="KAK9150618.1"/>
    <property type="molecule type" value="Genomic_DNA"/>
</dbReference>
<dbReference type="Proteomes" id="UP001420932">
    <property type="component" value="Unassembled WGS sequence"/>
</dbReference>